<evidence type="ECO:0000313" key="3">
    <source>
        <dbReference type="EMBL" id="HHM43775.1"/>
    </source>
</evidence>
<accession>A0A7J3VRR7</accession>
<feature type="domain" description="tRNA intron endonuclease N-terminal" evidence="2">
    <location>
        <begin position="30"/>
        <end position="90"/>
    </location>
</feature>
<dbReference type="EMBL" id="DRXH01000022">
    <property type="protein sequence ID" value="HHM43775.1"/>
    <property type="molecule type" value="Genomic_DNA"/>
</dbReference>
<proteinExistence type="predicted"/>
<comment type="caution">
    <text evidence="3">The sequence shown here is derived from an EMBL/GenBank/DDBJ whole genome shotgun (WGS) entry which is preliminary data.</text>
</comment>
<dbReference type="SUPFAM" id="SSF53032">
    <property type="entry name" value="tRNA-intron endonuclease catalytic domain-like"/>
    <property type="match status" value="1"/>
</dbReference>
<feature type="domain" description="tRNA intron endonuclease catalytic" evidence="1">
    <location>
        <begin position="101"/>
        <end position="185"/>
    </location>
</feature>
<evidence type="ECO:0000259" key="1">
    <source>
        <dbReference type="Pfam" id="PF01974"/>
    </source>
</evidence>
<dbReference type="GO" id="GO:0006388">
    <property type="term" value="P:tRNA splicing, via endonucleolytic cleavage and ligation"/>
    <property type="evidence" value="ECO:0007669"/>
    <property type="project" value="InterPro"/>
</dbReference>
<name>A0A7J3VRR7_CALS0</name>
<dbReference type="InterPro" id="IPR036740">
    <property type="entry name" value="tRNA_intron_Endonuc_N_sf"/>
</dbReference>
<sequence>MYLYGSLSSCLGLNDEESVSVAVIGSLKLEDDGSVVFVEGDLSWFKARGYGDKRPDGRWGFSPVETLYLVENGKAEVYRLSNRLGFNDLLTFFIQKDMNVWRDYVIYMDLRKRRYVVKEGFGPKLRFRVFDRGEYLEKPAKYLVIPLYEGESISVEELLDLLRSCRAMNKQAVTAVLDRRNEVVYYNAALADLQNK</sequence>
<protein>
    <submittedName>
        <fullName evidence="3">Uncharacterized protein</fullName>
    </submittedName>
</protein>
<organism evidence="3">
    <name type="scientific">Caldiarchaeum subterraneum</name>
    <dbReference type="NCBI Taxonomy" id="311458"/>
    <lineage>
        <taxon>Archaea</taxon>
        <taxon>Nitrososphaerota</taxon>
        <taxon>Candidatus Caldarchaeales</taxon>
        <taxon>Candidatus Caldarchaeaceae</taxon>
        <taxon>Candidatus Caldarchaeum</taxon>
    </lineage>
</organism>
<dbReference type="InterPro" id="IPR006677">
    <property type="entry name" value="tRNA_intron_Endonuc_cat-like"/>
</dbReference>
<dbReference type="InterPro" id="IPR006678">
    <property type="entry name" value="tRNA_intron_Endonuc_N"/>
</dbReference>
<dbReference type="SUPFAM" id="SSF55267">
    <property type="entry name" value="tRNA-intron endonuclease N-terminal domain-like"/>
    <property type="match status" value="1"/>
</dbReference>
<reference evidence="3" key="1">
    <citation type="journal article" date="2020" name="mSystems">
        <title>Genome- and Community-Level Interaction Insights into Carbon Utilization and Element Cycling Functions of Hydrothermarchaeota in Hydrothermal Sediment.</title>
        <authorList>
            <person name="Zhou Z."/>
            <person name="Liu Y."/>
            <person name="Xu W."/>
            <person name="Pan J."/>
            <person name="Luo Z.H."/>
            <person name="Li M."/>
        </authorList>
    </citation>
    <scope>NUCLEOTIDE SEQUENCE [LARGE SCALE GENOMIC DNA]</scope>
    <source>
        <strain evidence="3">SpSt-1074</strain>
    </source>
</reference>
<dbReference type="CDD" id="cd22363">
    <property type="entry name" value="tRNA-intron_lyase_C"/>
    <property type="match status" value="1"/>
</dbReference>
<dbReference type="AlphaFoldDB" id="A0A7J3VRR7"/>
<dbReference type="Gene3D" id="3.40.1350.150">
    <property type="match status" value="1"/>
</dbReference>
<dbReference type="GO" id="GO:0000213">
    <property type="term" value="F:tRNA-intron lyase activity"/>
    <property type="evidence" value="ECO:0007669"/>
    <property type="project" value="InterPro"/>
</dbReference>
<gene>
    <name evidence="3" type="ORF">ENM31_00560</name>
</gene>
<dbReference type="Pfam" id="PF02778">
    <property type="entry name" value="tRNA_int_endo_N"/>
    <property type="match status" value="1"/>
</dbReference>
<evidence type="ECO:0000259" key="2">
    <source>
        <dbReference type="Pfam" id="PF02778"/>
    </source>
</evidence>
<dbReference type="Pfam" id="PF01974">
    <property type="entry name" value="tRNA_int_endo"/>
    <property type="match status" value="1"/>
</dbReference>
<dbReference type="InterPro" id="IPR036167">
    <property type="entry name" value="tRNA_intron_Endo_cat-like_sf"/>
</dbReference>